<feature type="transmembrane region" description="Helical" evidence="1">
    <location>
        <begin position="6"/>
        <end position="28"/>
    </location>
</feature>
<sequence>MLHAFGFAMNVFTSLGSTVTFNIGLIALKNRHDSLVPAILPFEAGQIGIASAAQPVQCFFYLGTAITISGFLATEMITAIPAADESADVVWK</sequence>
<keyword evidence="1" id="KW-0812">Transmembrane</keyword>
<name>A0A1S7RT42_9HYPH</name>
<gene>
    <name evidence="2" type="ORF">AGR7C_Lc220117</name>
</gene>
<dbReference type="Proteomes" id="UP000191987">
    <property type="component" value="Unassembled WGS sequence"/>
</dbReference>
<proteinExistence type="predicted"/>
<evidence type="ECO:0000256" key="1">
    <source>
        <dbReference type="SAM" id="Phobius"/>
    </source>
</evidence>
<organism evidence="2 3">
    <name type="scientific">Agrobacterium deltaense Zutra 3/1</name>
    <dbReference type="NCBI Taxonomy" id="1183427"/>
    <lineage>
        <taxon>Bacteria</taxon>
        <taxon>Pseudomonadati</taxon>
        <taxon>Pseudomonadota</taxon>
        <taxon>Alphaproteobacteria</taxon>
        <taxon>Hyphomicrobiales</taxon>
        <taxon>Rhizobiaceae</taxon>
        <taxon>Rhizobium/Agrobacterium group</taxon>
        <taxon>Agrobacterium</taxon>
    </lineage>
</organism>
<evidence type="ECO:0000313" key="3">
    <source>
        <dbReference type="Proteomes" id="UP000191987"/>
    </source>
</evidence>
<dbReference type="EMBL" id="FBWG01000041">
    <property type="protein sequence ID" value="CUX57074.1"/>
    <property type="molecule type" value="Genomic_DNA"/>
</dbReference>
<evidence type="ECO:0000313" key="2">
    <source>
        <dbReference type="EMBL" id="CUX57074.1"/>
    </source>
</evidence>
<dbReference type="AlphaFoldDB" id="A0A1S7RT42"/>
<accession>A0A1S7RT42</accession>
<keyword evidence="1" id="KW-0472">Membrane</keyword>
<protein>
    <submittedName>
        <fullName evidence="2">Uncharacterized protein</fullName>
    </submittedName>
</protein>
<reference evidence="2 3" key="1">
    <citation type="submission" date="2016-01" db="EMBL/GenBank/DDBJ databases">
        <authorList>
            <person name="Oliw E.H."/>
        </authorList>
    </citation>
    <scope>NUCLEOTIDE SEQUENCE [LARGE SCALE GENOMIC DNA]</scope>
    <source>
        <strain evidence="2 3">Zutra 3-1</strain>
    </source>
</reference>
<keyword evidence="1" id="KW-1133">Transmembrane helix</keyword>